<proteinExistence type="predicted"/>
<dbReference type="InterPro" id="IPR003607">
    <property type="entry name" value="HD/PDEase_dom"/>
</dbReference>
<evidence type="ECO:0000259" key="1">
    <source>
        <dbReference type="PROSITE" id="PS51832"/>
    </source>
</evidence>
<dbReference type="Pfam" id="PF11871">
    <property type="entry name" value="DUF3391"/>
    <property type="match status" value="1"/>
</dbReference>
<dbReference type="Proteomes" id="UP001157134">
    <property type="component" value="Unassembled WGS sequence"/>
</dbReference>
<feature type="domain" description="HD-GYP" evidence="1">
    <location>
        <begin position="113"/>
        <end position="308"/>
    </location>
</feature>
<evidence type="ECO:0000313" key="2">
    <source>
        <dbReference type="EMBL" id="GLX83764.1"/>
    </source>
</evidence>
<dbReference type="PANTHER" id="PTHR43155">
    <property type="entry name" value="CYCLIC DI-GMP PHOSPHODIESTERASE PA4108-RELATED"/>
    <property type="match status" value="1"/>
</dbReference>
<dbReference type="SUPFAM" id="SSF109604">
    <property type="entry name" value="HD-domain/PDEase-like"/>
    <property type="match status" value="1"/>
</dbReference>
<organism evidence="2 3">
    <name type="scientific">Thalassotalea loyana</name>
    <dbReference type="NCBI Taxonomy" id="280483"/>
    <lineage>
        <taxon>Bacteria</taxon>
        <taxon>Pseudomonadati</taxon>
        <taxon>Pseudomonadota</taxon>
        <taxon>Gammaproteobacteria</taxon>
        <taxon>Alteromonadales</taxon>
        <taxon>Colwelliaceae</taxon>
        <taxon>Thalassotalea</taxon>
    </lineage>
</organism>
<protein>
    <submittedName>
        <fullName evidence="2">HD family phosphohydrolase</fullName>
    </submittedName>
</protein>
<dbReference type="EMBL" id="BSSV01000001">
    <property type="protein sequence ID" value="GLX83764.1"/>
    <property type="molecule type" value="Genomic_DNA"/>
</dbReference>
<dbReference type="InterPro" id="IPR021812">
    <property type="entry name" value="DUF3391"/>
</dbReference>
<gene>
    <name evidence="2" type="ORF">tloyanaT_00160</name>
</gene>
<dbReference type="InterPro" id="IPR037522">
    <property type="entry name" value="HD_GYP_dom"/>
</dbReference>
<reference evidence="2 3" key="1">
    <citation type="submission" date="2023-03" db="EMBL/GenBank/DDBJ databases">
        <title>Thalassotalea loyana LMG 22536T draft genome sequence.</title>
        <authorList>
            <person name="Sawabe T."/>
        </authorList>
    </citation>
    <scope>NUCLEOTIDE SEQUENCE [LARGE SCALE GENOMIC DNA]</scope>
    <source>
        <strain evidence="2 3">LMG 22536</strain>
    </source>
</reference>
<dbReference type="PANTHER" id="PTHR43155:SF2">
    <property type="entry name" value="CYCLIC DI-GMP PHOSPHODIESTERASE PA4108"/>
    <property type="match status" value="1"/>
</dbReference>
<evidence type="ECO:0000313" key="3">
    <source>
        <dbReference type="Proteomes" id="UP001157134"/>
    </source>
</evidence>
<dbReference type="CDD" id="cd00077">
    <property type="entry name" value="HDc"/>
    <property type="match status" value="1"/>
</dbReference>
<dbReference type="RefSeq" id="WP_284295292.1">
    <property type="nucleotide sequence ID" value="NZ_BSSV01000001.1"/>
</dbReference>
<comment type="caution">
    <text evidence="2">The sequence shown here is derived from an EMBL/GenBank/DDBJ whole genome shotgun (WGS) entry which is preliminary data.</text>
</comment>
<dbReference type="Gene3D" id="1.10.3210.10">
    <property type="entry name" value="Hypothetical protein af1432"/>
    <property type="match status" value="1"/>
</dbReference>
<sequence length="351" mass="39718">MKKLAVHHLEIGMEVVKLDRKWLETPFVKHNFVIESKKQLAQLSKFCNYVYINNSYNLALTNKNIKSPCDNQEQCKTALSTSYKLLNNALNDFQENSYICAQKIKKIVNFLTIQVLSNSATYEYLNTIQSNSPNLAHKSLRVLVIYLTFCKYLGIKKSKLLNLGCAAVLHDIGMLKIPVAFDKAVKFTATERVHITKHSTLGETLVRENQDFSPVVAQVIKSHHEYYNGSGYPAGLSGRDINLYSRMLTLVCTYEAITRNRGYKNALNSYSAITELARVSGSMLDPRLVGRFIEMVGEYPVGTRIRTQNNEIVQVLAKIEKDTYQVTPTSAEGYDRINLLETSSFAGVIYE</sequence>
<dbReference type="Pfam" id="PF13487">
    <property type="entry name" value="HD_5"/>
    <property type="match status" value="1"/>
</dbReference>
<keyword evidence="3" id="KW-1185">Reference proteome</keyword>
<name>A0ABQ6H8G7_9GAMM</name>
<dbReference type="PROSITE" id="PS51832">
    <property type="entry name" value="HD_GYP"/>
    <property type="match status" value="1"/>
</dbReference>
<accession>A0ABQ6H8G7</accession>